<accession>A0A081BDI7</accession>
<dbReference type="RefSeq" id="WP_081875617.1">
    <property type="nucleotide sequence ID" value="NZ_BBIO01000015.1"/>
</dbReference>
<dbReference type="Proteomes" id="UP000028702">
    <property type="component" value="Unassembled WGS sequence"/>
</dbReference>
<dbReference type="AlphaFoldDB" id="A0A081BDI7"/>
<reference evidence="2 3" key="1">
    <citation type="submission" date="2014-07" db="EMBL/GenBank/DDBJ databases">
        <title>Tepidicaulis marinum gen. nov., sp. nov., a novel marine bacterium denitrifying nitrate to nitrous oxide strictly under microaerobic conditions.</title>
        <authorList>
            <person name="Takeuchi M."/>
            <person name="Yamagishi T."/>
            <person name="Kamagata Y."/>
            <person name="Oshima K."/>
            <person name="Hattori M."/>
            <person name="Katayama T."/>
            <person name="Hanada S."/>
            <person name="Tamaki H."/>
            <person name="Marumo K."/>
            <person name="Maeda H."/>
            <person name="Nedachi M."/>
            <person name="Iwasaki W."/>
            <person name="Suwa Y."/>
            <person name="Sakata S."/>
        </authorList>
    </citation>
    <scope>NUCLEOTIDE SEQUENCE [LARGE SCALE GENOMIC DNA]</scope>
    <source>
        <strain evidence="2 3">MA2</strain>
    </source>
</reference>
<feature type="signal peptide" evidence="1">
    <location>
        <begin position="1"/>
        <end position="43"/>
    </location>
</feature>
<evidence type="ECO:0000313" key="3">
    <source>
        <dbReference type="Proteomes" id="UP000028702"/>
    </source>
</evidence>
<keyword evidence="1" id="KW-0732">Signal</keyword>
<evidence type="ECO:0000256" key="1">
    <source>
        <dbReference type="SAM" id="SignalP"/>
    </source>
</evidence>
<proteinExistence type="predicted"/>
<dbReference type="EMBL" id="BBIO01000015">
    <property type="protein sequence ID" value="GAK46105.1"/>
    <property type="molecule type" value="Genomic_DNA"/>
</dbReference>
<protein>
    <submittedName>
        <fullName evidence="2">Conserved protein</fullName>
    </submittedName>
</protein>
<dbReference type="eggNOG" id="COG5451">
    <property type="taxonomic scope" value="Bacteria"/>
</dbReference>
<feature type="chain" id="PRO_5001754978" evidence="1">
    <location>
        <begin position="44"/>
        <end position="151"/>
    </location>
</feature>
<comment type="caution">
    <text evidence="2">The sequence shown here is derived from an EMBL/GenBank/DDBJ whole genome shotgun (WGS) entry which is preliminary data.</text>
</comment>
<organism evidence="2 3">
    <name type="scientific">Tepidicaulis marinus</name>
    <dbReference type="NCBI Taxonomy" id="1333998"/>
    <lineage>
        <taxon>Bacteria</taxon>
        <taxon>Pseudomonadati</taxon>
        <taxon>Pseudomonadota</taxon>
        <taxon>Alphaproteobacteria</taxon>
        <taxon>Hyphomicrobiales</taxon>
        <taxon>Parvibaculaceae</taxon>
        <taxon>Tepidicaulis</taxon>
    </lineage>
</organism>
<sequence>MPCARTLSHCGSNGRSPARVFCVFLTQALVACALLGATPAAYAQTGGKSGRAAAYWADVLRVAEILGSVHYMRDLCDGSEGQVWREKMRELLKATEPDEQTRELLVGHFNSAYHKARIAHGRCSGKTVTEINRLLDEGAKLSARLSAISRP</sequence>
<dbReference type="NCBIfam" id="TIGR02301">
    <property type="entry name" value="TIGR02301 family protein"/>
    <property type="match status" value="1"/>
</dbReference>
<keyword evidence="3" id="KW-1185">Reference proteome</keyword>
<name>A0A081BDI7_9HYPH</name>
<gene>
    <name evidence="2" type="ORF">M2A_2604</name>
</gene>
<dbReference type="PROSITE" id="PS51257">
    <property type="entry name" value="PROKAR_LIPOPROTEIN"/>
    <property type="match status" value="1"/>
</dbReference>
<dbReference type="InterPro" id="IPR012645">
    <property type="entry name" value="CHP02301"/>
</dbReference>
<evidence type="ECO:0000313" key="2">
    <source>
        <dbReference type="EMBL" id="GAK46105.1"/>
    </source>
</evidence>
<dbReference type="STRING" id="1333998.M2A_2604"/>
<dbReference type="Pfam" id="PF09539">
    <property type="entry name" value="DUF2385"/>
    <property type="match status" value="1"/>
</dbReference>